<dbReference type="EMBL" id="MPRJ01000001">
    <property type="protein sequence ID" value="OOZ37886.1"/>
    <property type="molecule type" value="Genomic_DNA"/>
</dbReference>
<dbReference type="Gene3D" id="2.40.10.220">
    <property type="entry name" value="predicted glycosyltransferase like domains"/>
    <property type="match status" value="1"/>
</dbReference>
<evidence type="ECO:0000313" key="1">
    <source>
        <dbReference type="EMBL" id="OOZ37886.1"/>
    </source>
</evidence>
<protein>
    <recommendedName>
        <fullName evidence="3">PilZ domain-containing protein</fullName>
    </recommendedName>
</protein>
<dbReference type="AlphaFoldDB" id="A0A1T2KYT7"/>
<dbReference type="RefSeq" id="WP_078485538.1">
    <property type="nucleotide sequence ID" value="NZ_MPRJ01000001.1"/>
</dbReference>
<organism evidence="1 2">
    <name type="scientific">Solemya velesiana gill symbiont</name>
    <dbReference type="NCBI Taxonomy" id="1918948"/>
    <lineage>
        <taxon>Bacteria</taxon>
        <taxon>Pseudomonadati</taxon>
        <taxon>Pseudomonadota</taxon>
        <taxon>Gammaproteobacteria</taxon>
        <taxon>sulfur-oxidizing symbionts</taxon>
    </lineage>
</organism>
<evidence type="ECO:0000313" key="2">
    <source>
        <dbReference type="Proteomes" id="UP000190896"/>
    </source>
</evidence>
<evidence type="ECO:0008006" key="3">
    <source>
        <dbReference type="Google" id="ProtNLM"/>
    </source>
</evidence>
<name>A0A1T2KYT7_9GAMM</name>
<dbReference type="Proteomes" id="UP000190896">
    <property type="component" value="Unassembled WGS sequence"/>
</dbReference>
<accession>A0A1T2KYT7</accession>
<reference evidence="1 2" key="1">
    <citation type="submission" date="2016-11" db="EMBL/GenBank/DDBJ databases">
        <title>Mixed transmission modes and dynamic genome evolution in an obligate animal-bacterial symbiosis.</title>
        <authorList>
            <person name="Russell S.L."/>
            <person name="Corbett-Detig R.B."/>
            <person name="Cavanaugh C.M."/>
        </authorList>
    </citation>
    <scope>NUCLEOTIDE SEQUENCE [LARGE SCALE GENOMIC DNA]</scope>
    <source>
        <strain evidence="1">Se-Cadez</strain>
    </source>
</reference>
<gene>
    <name evidence="1" type="ORF">BOW51_00315</name>
</gene>
<comment type="caution">
    <text evidence="1">The sequence shown here is derived from an EMBL/GenBank/DDBJ whole genome shotgun (WGS) entry which is preliminary data.</text>
</comment>
<keyword evidence="2" id="KW-1185">Reference proteome</keyword>
<proteinExistence type="predicted"/>
<sequence length="120" mass="13534">MTIPSDINIRTRKRIRVACSLDLISGLSLQGYTKEISLDGVFMESQGFSLMGRRPPQQGDSGAFTLYFKKRGQLCHIKMHCTLTNVVSNGLGLSINYSGLTRQDHELLMDILRRESDRLD</sequence>
<dbReference type="OrthoDB" id="9963652at2"/>